<keyword evidence="1" id="KW-1133">Transmembrane helix</keyword>
<keyword evidence="1" id="KW-0812">Transmembrane</keyword>
<evidence type="ECO:0000313" key="3">
    <source>
        <dbReference type="Proteomes" id="UP001244427"/>
    </source>
</evidence>
<dbReference type="RefSeq" id="WP_307297308.1">
    <property type="nucleotide sequence ID" value="NZ_JAUSXV010000001.1"/>
</dbReference>
<feature type="transmembrane region" description="Helical" evidence="1">
    <location>
        <begin position="159"/>
        <end position="181"/>
    </location>
</feature>
<dbReference type="EMBL" id="JAUSXV010000001">
    <property type="protein sequence ID" value="MDQ0648533.1"/>
    <property type="molecule type" value="Genomic_DNA"/>
</dbReference>
<protein>
    <submittedName>
        <fullName evidence="2">ABC-2 type transport system permease protein</fullName>
    </submittedName>
</protein>
<dbReference type="AlphaFoldDB" id="A0AAW8EZ71"/>
<organism evidence="2 3">
    <name type="scientific">Microbacterium natoriense</name>
    <dbReference type="NCBI Taxonomy" id="284570"/>
    <lineage>
        <taxon>Bacteria</taxon>
        <taxon>Bacillati</taxon>
        <taxon>Actinomycetota</taxon>
        <taxon>Actinomycetes</taxon>
        <taxon>Micrococcales</taxon>
        <taxon>Microbacteriaceae</taxon>
        <taxon>Microbacterium</taxon>
    </lineage>
</organism>
<reference evidence="2 3" key="1">
    <citation type="submission" date="2023-07" db="EMBL/GenBank/DDBJ databases">
        <title>Comparative genomics of wheat-associated soil bacteria to identify genetic determinants of phenazine resistance.</title>
        <authorList>
            <person name="Mouncey N."/>
        </authorList>
    </citation>
    <scope>NUCLEOTIDE SEQUENCE [LARGE SCALE GENOMIC DNA]</scope>
    <source>
        <strain evidence="2 3">W4I9-1</strain>
    </source>
</reference>
<feature type="transmembrane region" description="Helical" evidence="1">
    <location>
        <begin position="127"/>
        <end position="153"/>
    </location>
</feature>
<proteinExistence type="predicted"/>
<evidence type="ECO:0000256" key="1">
    <source>
        <dbReference type="SAM" id="Phobius"/>
    </source>
</evidence>
<keyword evidence="3" id="KW-1185">Reference proteome</keyword>
<comment type="caution">
    <text evidence="2">The sequence shown here is derived from an EMBL/GenBank/DDBJ whole genome shotgun (WGS) entry which is preliminary data.</text>
</comment>
<feature type="transmembrane region" description="Helical" evidence="1">
    <location>
        <begin position="218"/>
        <end position="235"/>
    </location>
</feature>
<feature type="transmembrane region" description="Helical" evidence="1">
    <location>
        <begin position="101"/>
        <end position="120"/>
    </location>
</feature>
<feature type="transmembrane region" description="Helical" evidence="1">
    <location>
        <begin position="42"/>
        <end position="61"/>
    </location>
</feature>
<evidence type="ECO:0000313" key="2">
    <source>
        <dbReference type="EMBL" id="MDQ0648533.1"/>
    </source>
</evidence>
<gene>
    <name evidence="2" type="ORF">QFZ53_002729</name>
</gene>
<name>A0AAW8EZ71_9MICO</name>
<dbReference type="Pfam" id="PF06182">
    <property type="entry name" value="ABC2_membrane_6"/>
    <property type="match status" value="1"/>
</dbReference>
<keyword evidence="1" id="KW-0472">Membrane</keyword>
<dbReference type="PANTHER" id="PTHR36832:SF2">
    <property type="entry name" value="INTEGRAL MEMBRANE PROTEIN"/>
    <property type="match status" value="1"/>
</dbReference>
<feature type="transmembrane region" description="Helical" evidence="1">
    <location>
        <begin position="6"/>
        <end position="30"/>
    </location>
</feature>
<accession>A0AAW8EZ71</accession>
<dbReference type="Proteomes" id="UP001244427">
    <property type="component" value="Unassembled WGS sequence"/>
</dbReference>
<dbReference type="PANTHER" id="PTHR36832">
    <property type="entry name" value="SLR1174 PROTEIN-RELATED"/>
    <property type="match status" value="1"/>
</dbReference>
<sequence>MLVFRAEVVVGIVSALIRIVLVMLVWQAVYGERDVVSGIERADAVGYAVLGALFAVVFQPWQFSTLQSRVRTGNIVFDIMRPVGIVTQATAAQLGTSLANLPKVIVCLVLALSIGSVPASSTWWQTIAFAVSTVFGLTIAIQCNLIVGMTAFWTTEASGAYVIYNMAAAFCSGSLIPLWFMPDGLADVLRLLPFSAQIFTPLSIWFDRSPGWNIVGELLLQIGWILLLSLIAYLVNMRAVHRTVINGG</sequence>
<dbReference type="InterPro" id="IPR010390">
    <property type="entry name" value="ABC-2_transporter-like"/>
</dbReference>